<evidence type="ECO:0000313" key="3">
    <source>
        <dbReference type="Proteomes" id="UP000464378"/>
    </source>
</evidence>
<organism evidence="2">
    <name type="scientific">Tuwongella immobilis</name>
    <dbReference type="NCBI Taxonomy" id="692036"/>
    <lineage>
        <taxon>Bacteria</taxon>
        <taxon>Pseudomonadati</taxon>
        <taxon>Planctomycetota</taxon>
        <taxon>Planctomycetia</taxon>
        <taxon>Gemmatales</taxon>
        <taxon>Gemmataceae</taxon>
        <taxon>Tuwongella</taxon>
    </lineage>
</organism>
<dbReference type="EMBL" id="LR593887">
    <property type="protein sequence ID" value="VTS01748.1"/>
    <property type="molecule type" value="Genomic_DNA"/>
</dbReference>
<evidence type="ECO:0000313" key="2">
    <source>
        <dbReference type="EMBL" id="VIP02553.1"/>
    </source>
</evidence>
<dbReference type="Proteomes" id="UP000464378">
    <property type="component" value="Chromosome"/>
</dbReference>
<dbReference type="EMBL" id="LR586016">
    <property type="protein sequence ID" value="VIP02553.1"/>
    <property type="molecule type" value="Genomic_DNA"/>
</dbReference>
<sequence length="223" mass="26229">MQVFLGIVLVGGFFYWAYWYSKKLERERLEAFQQFAEQLKFDYLGDAPDAPGDTDDAALYLYTHGKNQKTTHLIQGRTETLTVSMFDYKYITGAGKNKQAYQQTVVAFEWHEPIFPRMGMRPYTFTRKVGASVFGGNRTIFESFPAFQKHYWVDGNDPDYLQQWLTLSMMEYFVDRPGWCVEMDGQVVLIYQEMITQEAKNFQSFFDQCFAMFSMFKQRAIPE</sequence>
<keyword evidence="3" id="KW-1185">Reference proteome</keyword>
<dbReference type="InParanoid" id="A0A6C2YN54"/>
<gene>
    <name evidence="2" type="ORF">GMBLW1_14070</name>
</gene>
<keyword evidence="1" id="KW-0812">Transmembrane</keyword>
<dbReference type="RefSeq" id="WP_162657719.1">
    <property type="nucleotide sequence ID" value="NZ_LR593887.1"/>
</dbReference>
<reference evidence="2" key="1">
    <citation type="submission" date="2019-04" db="EMBL/GenBank/DDBJ databases">
        <authorList>
            <consortium name="Science for Life Laboratories"/>
        </authorList>
    </citation>
    <scope>NUCLEOTIDE SEQUENCE</scope>
    <source>
        <strain evidence="2">MBLW1</strain>
    </source>
</reference>
<keyword evidence="1" id="KW-0472">Membrane</keyword>
<feature type="transmembrane region" description="Helical" evidence="1">
    <location>
        <begin position="6"/>
        <end position="21"/>
    </location>
</feature>
<dbReference type="KEGG" id="tim:GMBLW1_14070"/>
<evidence type="ECO:0000256" key="1">
    <source>
        <dbReference type="SAM" id="Phobius"/>
    </source>
</evidence>
<dbReference type="AlphaFoldDB" id="A0A6C2YN54"/>
<keyword evidence="1" id="KW-1133">Transmembrane helix</keyword>
<name>A0A6C2YN54_9BACT</name>
<accession>A0A6C2YN54</accession>
<protein>
    <submittedName>
        <fullName evidence="2">Uncharacterized protein</fullName>
    </submittedName>
</protein>
<proteinExistence type="predicted"/>